<evidence type="ECO:0000256" key="6">
    <source>
        <dbReference type="RuleBase" id="RU003755"/>
    </source>
</evidence>
<sequence length="551" mass="61086">MARSLPPQTKYIVGNEACERFSFYGMRSILTLYMTSMLLMSEKDAMAVSHLFIALIYILPMLGAWVADRFLGRYHTILYVSLFYCIGHGVLALADLTGDIDTKRTILFTGLFIIAVGAGGIKPCVSAFVGDQVEGMKDSVVMTRIYAAFYWSINLGSFFSFLVVPWARQSLGYGWAFGIPGIFMAIATFIFWCGRRHYQHKKPTQPEFLPALATRLFLGRARACERYGAQKVSKATDTALCIAAFIVIAPIVVLLGWWVYTGAEKMALLSGLGAAAASFCGLIMLLLFVAALVLAGLRLAASFRLSGFFGTAGSMLYCKRAELEAHYSRERRIEARNMFRVLIVFLMIIPFWSLFDQTMSSWVLQGDRMTPLQFGLFGREWRFGAEEIQSINPLFVMILVPLVTLLIYPRIGKWGAPLKRMGVGIVLAGVSYFAVAGIQTQLEHGAQLSILWQCLPYLILTTSEILVSTTGLEYAYTAAGKNMKSIVLSFWYLTSTLGNLLVMYLSSAVSNPCSTPTFLLYGSMAVVVGLVFIYVTTRRCFAAEALPEDQV</sequence>
<feature type="transmembrane region" description="Helical" evidence="7">
    <location>
        <begin position="21"/>
        <end position="41"/>
    </location>
</feature>
<feature type="transmembrane region" description="Helical" evidence="7">
    <location>
        <begin position="239"/>
        <end position="260"/>
    </location>
</feature>
<dbReference type="PROSITE" id="PS01023">
    <property type="entry name" value="PTR2_2"/>
    <property type="match status" value="1"/>
</dbReference>
<comment type="similarity">
    <text evidence="2 6">Belongs to the major facilitator superfamily. Proton-dependent oligopeptide transporter (POT/PTR) (TC 2.A.17) family.</text>
</comment>
<dbReference type="Proteomes" id="UP000823964">
    <property type="component" value="Unassembled WGS sequence"/>
</dbReference>
<dbReference type="PANTHER" id="PTHR11654">
    <property type="entry name" value="OLIGOPEPTIDE TRANSPORTER-RELATED"/>
    <property type="match status" value="1"/>
</dbReference>
<comment type="caution">
    <text evidence="8">The sequence shown here is derived from an EMBL/GenBank/DDBJ whole genome shotgun (WGS) entry which is preliminary data.</text>
</comment>
<feature type="transmembrane region" description="Helical" evidence="7">
    <location>
        <begin position="74"/>
        <end position="94"/>
    </location>
</feature>
<keyword evidence="3 6" id="KW-0812">Transmembrane</keyword>
<gene>
    <name evidence="8" type="ORF">H9862_05675</name>
</gene>
<name>A0A9D2AHF2_9BACT</name>
<dbReference type="Gene3D" id="1.20.1250.20">
    <property type="entry name" value="MFS general substrate transporter like domains"/>
    <property type="match status" value="2"/>
</dbReference>
<evidence type="ECO:0000256" key="3">
    <source>
        <dbReference type="ARBA" id="ARBA00022692"/>
    </source>
</evidence>
<proteinExistence type="inferred from homology"/>
<protein>
    <recommendedName>
        <fullName evidence="10">MFS transporter</fullName>
    </recommendedName>
</protein>
<feature type="transmembrane region" description="Helical" evidence="7">
    <location>
        <begin position="450"/>
        <end position="474"/>
    </location>
</feature>
<feature type="transmembrane region" description="Helical" evidence="7">
    <location>
        <begin position="518"/>
        <end position="536"/>
    </location>
</feature>
<evidence type="ECO:0000256" key="4">
    <source>
        <dbReference type="ARBA" id="ARBA00022989"/>
    </source>
</evidence>
<feature type="transmembrane region" description="Helical" evidence="7">
    <location>
        <begin position="47"/>
        <end position="67"/>
    </location>
</feature>
<feature type="transmembrane region" description="Helical" evidence="7">
    <location>
        <begin position="145"/>
        <end position="167"/>
    </location>
</feature>
<evidence type="ECO:0000256" key="1">
    <source>
        <dbReference type="ARBA" id="ARBA00004141"/>
    </source>
</evidence>
<dbReference type="PROSITE" id="PS01022">
    <property type="entry name" value="PTR2_1"/>
    <property type="match status" value="1"/>
</dbReference>
<dbReference type="InterPro" id="IPR000109">
    <property type="entry name" value="POT_fam"/>
</dbReference>
<keyword evidence="5 7" id="KW-0472">Membrane</keyword>
<dbReference type="GO" id="GO:0022857">
    <property type="term" value="F:transmembrane transporter activity"/>
    <property type="evidence" value="ECO:0007669"/>
    <property type="project" value="InterPro"/>
</dbReference>
<dbReference type="AlphaFoldDB" id="A0A9D2AHF2"/>
<dbReference type="InterPro" id="IPR018456">
    <property type="entry name" value="PTR2_symporter_CS"/>
</dbReference>
<keyword evidence="4 7" id="KW-1133">Transmembrane helix</keyword>
<dbReference type="InterPro" id="IPR036259">
    <property type="entry name" value="MFS_trans_sf"/>
</dbReference>
<organism evidence="8 9">
    <name type="scientific">Candidatus Akkermansia intestinigallinarum</name>
    <dbReference type="NCBI Taxonomy" id="2838431"/>
    <lineage>
        <taxon>Bacteria</taxon>
        <taxon>Pseudomonadati</taxon>
        <taxon>Verrucomicrobiota</taxon>
        <taxon>Verrucomicrobiia</taxon>
        <taxon>Verrucomicrobiales</taxon>
        <taxon>Akkermansiaceae</taxon>
        <taxon>Akkermansia</taxon>
    </lineage>
</organism>
<feature type="transmembrane region" description="Helical" evidence="7">
    <location>
        <begin position="173"/>
        <end position="193"/>
    </location>
</feature>
<feature type="transmembrane region" description="Helical" evidence="7">
    <location>
        <begin position="106"/>
        <end position="125"/>
    </location>
</feature>
<reference evidence="8" key="2">
    <citation type="submission" date="2021-04" db="EMBL/GenBank/DDBJ databases">
        <authorList>
            <person name="Gilroy R."/>
        </authorList>
    </citation>
    <scope>NUCLEOTIDE SEQUENCE</scope>
    <source>
        <strain evidence="8">14975</strain>
    </source>
</reference>
<feature type="transmembrane region" description="Helical" evidence="7">
    <location>
        <begin position="272"/>
        <end position="297"/>
    </location>
</feature>
<feature type="transmembrane region" description="Helical" evidence="7">
    <location>
        <begin position="338"/>
        <end position="355"/>
    </location>
</feature>
<feature type="transmembrane region" description="Helical" evidence="7">
    <location>
        <begin position="391"/>
        <end position="409"/>
    </location>
</feature>
<evidence type="ECO:0000313" key="8">
    <source>
        <dbReference type="EMBL" id="HIX20077.1"/>
    </source>
</evidence>
<comment type="subcellular location">
    <subcellularLocation>
        <location evidence="1 6">Membrane</location>
        <topology evidence="1 6">Multi-pass membrane protein</topology>
    </subcellularLocation>
</comment>
<keyword evidence="6" id="KW-0813">Transport</keyword>
<evidence type="ECO:0000313" key="9">
    <source>
        <dbReference type="Proteomes" id="UP000823964"/>
    </source>
</evidence>
<dbReference type="EMBL" id="DXFQ01000100">
    <property type="protein sequence ID" value="HIX20077.1"/>
    <property type="molecule type" value="Genomic_DNA"/>
</dbReference>
<feature type="transmembrane region" description="Helical" evidence="7">
    <location>
        <begin position="486"/>
        <end position="506"/>
    </location>
</feature>
<evidence type="ECO:0000256" key="7">
    <source>
        <dbReference type="SAM" id="Phobius"/>
    </source>
</evidence>
<dbReference type="SUPFAM" id="SSF103473">
    <property type="entry name" value="MFS general substrate transporter"/>
    <property type="match status" value="1"/>
</dbReference>
<feature type="transmembrane region" description="Helical" evidence="7">
    <location>
        <begin position="421"/>
        <end position="438"/>
    </location>
</feature>
<reference evidence="8" key="1">
    <citation type="journal article" date="2021" name="PeerJ">
        <title>Extensive microbial diversity within the chicken gut microbiome revealed by metagenomics and culture.</title>
        <authorList>
            <person name="Gilroy R."/>
            <person name="Ravi A."/>
            <person name="Getino M."/>
            <person name="Pursley I."/>
            <person name="Horton D.L."/>
            <person name="Alikhan N.F."/>
            <person name="Baker D."/>
            <person name="Gharbi K."/>
            <person name="Hall N."/>
            <person name="Watson M."/>
            <person name="Adriaenssens E.M."/>
            <person name="Foster-Nyarko E."/>
            <person name="Jarju S."/>
            <person name="Secka A."/>
            <person name="Antonio M."/>
            <person name="Oren A."/>
            <person name="Chaudhuri R.R."/>
            <person name="La Ragione R."/>
            <person name="Hildebrand F."/>
            <person name="Pallen M.J."/>
        </authorList>
    </citation>
    <scope>NUCLEOTIDE SEQUENCE</scope>
    <source>
        <strain evidence="8">14975</strain>
    </source>
</reference>
<evidence type="ECO:0008006" key="10">
    <source>
        <dbReference type="Google" id="ProtNLM"/>
    </source>
</evidence>
<accession>A0A9D2AHF2</accession>
<dbReference type="Pfam" id="PF00854">
    <property type="entry name" value="PTR2"/>
    <property type="match status" value="2"/>
</dbReference>
<dbReference type="GO" id="GO:0006857">
    <property type="term" value="P:oligopeptide transport"/>
    <property type="evidence" value="ECO:0007669"/>
    <property type="project" value="InterPro"/>
</dbReference>
<evidence type="ECO:0000256" key="5">
    <source>
        <dbReference type="ARBA" id="ARBA00023136"/>
    </source>
</evidence>
<evidence type="ECO:0000256" key="2">
    <source>
        <dbReference type="ARBA" id="ARBA00005982"/>
    </source>
</evidence>
<dbReference type="GO" id="GO:0016020">
    <property type="term" value="C:membrane"/>
    <property type="evidence" value="ECO:0007669"/>
    <property type="project" value="UniProtKB-SubCell"/>
</dbReference>